<organism evidence="2 3">
    <name type="scientific">Gossypium davidsonii</name>
    <name type="common">Davidson's cotton</name>
    <name type="synonym">Gossypium klotzschianum subsp. davidsonii</name>
    <dbReference type="NCBI Taxonomy" id="34287"/>
    <lineage>
        <taxon>Eukaryota</taxon>
        <taxon>Viridiplantae</taxon>
        <taxon>Streptophyta</taxon>
        <taxon>Embryophyta</taxon>
        <taxon>Tracheophyta</taxon>
        <taxon>Spermatophyta</taxon>
        <taxon>Magnoliopsida</taxon>
        <taxon>eudicotyledons</taxon>
        <taxon>Gunneridae</taxon>
        <taxon>Pentapetalae</taxon>
        <taxon>rosids</taxon>
        <taxon>malvids</taxon>
        <taxon>Malvales</taxon>
        <taxon>Malvaceae</taxon>
        <taxon>Malvoideae</taxon>
        <taxon>Gossypium</taxon>
    </lineage>
</organism>
<dbReference type="InterPro" id="IPR018028">
    <property type="entry name" value="Catalase"/>
</dbReference>
<dbReference type="SUPFAM" id="SSF56634">
    <property type="entry name" value="Heme-dependent catalase-like"/>
    <property type="match status" value="1"/>
</dbReference>
<dbReference type="GO" id="GO:0004096">
    <property type="term" value="F:catalase activity"/>
    <property type="evidence" value="ECO:0007669"/>
    <property type="project" value="InterPro"/>
</dbReference>
<dbReference type="GO" id="GO:0042744">
    <property type="term" value="P:hydrogen peroxide catabolic process"/>
    <property type="evidence" value="ECO:0007669"/>
    <property type="project" value="TreeGrafter"/>
</dbReference>
<evidence type="ECO:0000313" key="2">
    <source>
        <dbReference type="EMBL" id="MBA0608188.1"/>
    </source>
</evidence>
<gene>
    <name evidence="2" type="ORF">Godav_020430</name>
</gene>
<evidence type="ECO:0000259" key="1">
    <source>
        <dbReference type="Pfam" id="PF06628"/>
    </source>
</evidence>
<dbReference type="InterPro" id="IPR020835">
    <property type="entry name" value="Catalase_sf"/>
</dbReference>
<reference evidence="2 3" key="1">
    <citation type="journal article" date="2019" name="Genome Biol. Evol.">
        <title>Insights into the evolution of the New World diploid cottons (Gossypium, subgenus Houzingenia) based on genome sequencing.</title>
        <authorList>
            <person name="Grover C.E."/>
            <person name="Arick M.A. 2nd"/>
            <person name="Thrash A."/>
            <person name="Conover J.L."/>
            <person name="Sanders W.S."/>
            <person name="Peterson D.G."/>
            <person name="Frelichowski J.E."/>
            <person name="Scheffler J.A."/>
            <person name="Scheffler B.E."/>
            <person name="Wendel J.F."/>
        </authorList>
    </citation>
    <scope>NUCLEOTIDE SEQUENCE [LARGE SCALE GENOMIC DNA]</scope>
    <source>
        <strain evidence="2">27</strain>
        <tissue evidence="2">Leaf</tissue>
    </source>
</reference>
<sequence length="103" mass="12118">VNYFPSRYDPVRHAEKHPIPSTVCSGKREKCIIGKENNFKQPGERYRSFSADRQERFINRWIDALSDPRVTHEIRSIWISYWSQADKSLGQKIASRLNVRPSI</sequence>
<dbReference type="InterPro" id="IPR010582">
    <property type="entry name" value="Catalase_immune_responsive"/>
</dbReference>
<dbReference type="Proteomes" id="UP000593561">
    <property type="component" value="Unassembled WGS sequence"/>
</dbReference>
<dbReference type="Gene3D" id="2.40.180.10">
    <property type="entry name" value="Catalase core domain"/>
    <property type="match status" value="1"/>
</dbReference>
<dbReference type="PANTHER" id="PTHR11465">
    <property type="entry name" value="CATALASE"/>
    <property type="match status" value="1"/>
</dbReference>
<comment type="caution">
    <text evidence="2">The sequence shown here is derived from an EMBL/GenBank/DDBJ whole genome shotgun (WGS) entry which is preliminary data.</text>
</comment>
<evidence type="ECO:0000313" key="3">
    <source>
        <dbReference type="Proteomes" id="UP000593561"/>
    </source>
</evidence>
<feature type="non-terminal residue" evidence="2">
    <location>
        <position position="103"/>
    </location>
</feature>
<dbReference type="AlphaFoldDB" id="A0A7J8R2Y8"/>
<name>A0A7J8R2Y8_GOSDV</name>
<feature type="domain" description="Catalase immune-responsive" evidence="1">
    <location>
        <begin position="35"/>
        <end position="97"/>
    </location>
</feature>
<protein>
    <recommendedName>
        <fullName evidence="1">Catalase immune-responsive domain-containing protein</fullName>
    </recommendedName>
</protein>
<dbReference type="GO" id="GO:0020037">
    <property type="term" value="F:heme binding"/>
    <property type="evidence" value="ECO:0007669"/>
    <property type="project" value="InterPro"/>
</dbReference>
<dbReference type="Pfam" id="PF06628">
    <property type="entry name" value="Catalase-rel"/>
    <property type="match status" value="1"/>
</dbReference>
<proteinExistence type="predicted"/>
<dbReference type="PANTHER" id="PTHR11465:SF41">
    <property type="entry name" value="CATALASE ISOZYME 2"/>
    <property type="match status" value="1"/>
</dbReference>
<dbReference type="GO" id="GO:0005737">
    <property type="term" value="C:cytoplasm"/>
    <property type="evidence" value="ECO:0007669"/>
    <property type="project" value="TreeGrafter"/>
</dbReference>
<keyword evidence="3" id="KW-1185">Reference proteome</keyword>
<dbReference type="EMBL" id="JABFAC010000003">
    <property type="protein sequence ID" value="MBA0608188.1"/>
    <property type="molecule type" value="Genomic_DNA"/>
</dbReference>
<accession>A0A7J8R2Y8</accession>
<dbReference type="GO" id="GO:0042542">
    <property type="term" value="P:response to hydrogen peroxide"/>
    <property type="evidence" value="ECO:0007669"/>
    <property type="project" value="TreeGrafter"/>
</dbReference>